<sequence length="282" mass="30691">MTAKPSAHDVFNSSSAQFCPQQLRVLSNPAHQCVAAVSSSQPAPKLPATRRCHASSRPQAQTASLTPKAAPCSSLSAAAINGYKKKKHSSQFCRHLCSRPQAQPASPAPASLSPRHRRRVRLVPSPERRRRRSISSRHRQSCAALYRLVPSPLDGVAVQFTSASRLCPEFKLTTSPSPCLCSAAIHTNQFQGDADLLSPPRRRRSSSPSCHRAFSLSSRHRGLISHAQPSIDNSPNCSTVQFITDPSLCHHRLQALRPSLPRFFTAVSSLHLLAVVDASPLR</sequence>
<feature type="region of interest" description="Disordered" evidence="1">
    <location>
        <begin position="192"/>
        <end position="212"/>
    </location>
</feature>
<accession>A0AAW1WFD9</accession>
<feature type="compositionally biased region" description="Polar residues" evidence="1">
    <location>
        <begin position="56"/>
        <end position="65"/>
    </location>
</feature>
<feature type="region of interest" description="Disordered" evidence="1">
    <location>
        <begin position="100"/>
        <end position="136"/>
    </location>
</feature>
<gene>
    <name evidence="2" type="ORF">M0R45_030677</name>
</gene>
<evidence type="ECO:0000256" key="1">
    <source>
        <dbReference type="SAM" id="MobiDB-lite"/>
    </source>
</evidence>
<keyword evidence="3" id="KW-1185">Reference proteome</keyword>
<feature type="region of interest" description="Disordered" evidence="1">
    <location>
        <begin position="38"/>
        <end position="68"/>
    </location>
</feature>
<dbReference type="Proteomes" id="UP001457282">
    <property type="component" value="Unassembled WGS sequence"/>
</dbReference>
<organism evidence="2 3">
    <name type="scientific">Rubus argutus</name>
    <name type="common">Southern blackberry</name>
    <dbReference type="NCBI Taxonomy" id="59490"/>
    <lineage>
        <taxon>Eukaryota</taxon>
        <taxon>Viridiplantae</taxon>
        <taxon>Streptophyta</taxon>
        <taxon>Embryophyta</taxon>
        <taxon>Tracheophyta</taxon>
        <taxon>Spermatophyta</taxon>
        <taxon>Magnoliopsida</taxon>
        <taxon>eudicotyledons</taxon>
        <taxon>Gunneridae</taxon>
        <taxon>Pentapetalae</taxon>
        <taxon>rosids</taxon>
        <taxon>fabids</taxon>
        <taxon>Rosales</taxon>
        <taxon>Rosaceae</taxon>
        <taxon>Rosoideae</taxon>
        <taxon>Rosoideae incertae sedis</taxon>
        <taxon>Rubus</taxon>
    </lineage>
</organism>
<evidence type="ECO:0000313" key="2">
    <source>
        <dbReference type="EMBL" id="KAK9922199.1"/>
    </source>
</evidence>
<dbReference type="AlphaFoldDB" id="A0AAW1WFD9"/>
<proteinExistence type="predicted"/>
<dbReference type="EMBL" id="JBEDUW010000006">
    <property type="protein sequence ID" value="KAK9922199.1"/>
    <property type="molecule type" value="Genomic_DNA"/>
</dbReference>
<feature type="compositionally biased region" description="Low complexity" evidence="1">
    <location>
        <begin position="100"/>
        <end position="113"/>
    </location>
</feature>
<evidence type="ECO:0000313" key="3">
    <source>
        <dbReference type="Proteomes" id="UP001457282"/>
    </source>
</evidence>
<name>A0AAW1WFD9_RUBAR</name>
<protein>
    <submittedName>
        <fullName evidence="2">Uncharacterized protein</fullName>
    </submittedName>
</protein>
<comment type="caution">
    <text evidence="2">The sequence shown here is derived from an EMBL/GenBank/DDBJ whole genome shotgun (WGS) entry which is preliminary data.</text>
</comment>
<reference evidence="2 3" key="1">
    <citation type="journal article" date="2023" name="G3 (Bethesda)">
        <title>A chromosome-length genome assembly and annotation of blackberry (Rubus argutus, cv. 'Hillquist').</title>
        <authorList>
            <person name="Bruna T."/>
            <person name="Aryal R."/>
            <person name="Dudchenko O."/>
            <person name="Sargent D.J."/>
            <person name="Mead D."/>
            <person name="Buti M."/>
            <person name="Cavallini A."/>
            <person name="Hytonen T."/>
            <person name="Andres J."/>
            <person name="Pham M."/>
            <person name="Weisz D."/>
            <person name="Mascagni F."/>
            <person name="Usai G."/>
            <person name="Natali L."/>
            <person name="Bassil N."/>
            <person name="Fernandez G.E."/>
            <person name="Lomsadze A."/>
            <person name="Armour M."/>
            <person name="Olukolu B."/>
            <person name="Poorten T."/>
            <person name="Britton C."/>
            <person name="Davik J."/>
            <person name="Ashrafi H."/>
            <person name="Aiden E.L."/>
            <person name="Borodovsky M."/>
            <person name="Worthington M."/>
        </authorList>
    </citation>
    <scope>NUCLEOTIDE SEQUENCE [LARGE SCALE GENOMIC DNA]</scope>
    <source>
        <strain evidence="2">PI 553951</strain>
    </source>
</reference>